<dbReference type="InterPro" id="IPR000172">
    <property type="entry name" value="GMC_OxRdtase_N"/>
</dbReference>
<evidence type="ECO:0000313" key="8">
    <source>
        <dbReference type="EMBL" id="SDH10127.1"/>
    </source>
</evidence>
<comment type="cofactor">
    <cofactor evidence="1 5">
        <name>FAD</name>
        <dbReference type="ChEBI" id="CHEBI:57692"/>
    </cofactor>
</comment>
<proteinExistence type="inferred from homology"/>
<dbReference type="Pfam" id="PF05199">
    <property type="entry name" value="GMC_oxred_C"/>
    <property type="match status" value="1"/>
</dbReference>
<comment type="similarity">
    <text evidence="2 6">Belongs to the GMC oxidoreductase family.</text>
</comment>
<dbReference type="InterPro" id="IPR036188">
    <property type="entry name" value="FAD/NAD-bd_sf"/>
</dbReference>
<dbReference type="InterPro" id="IPR007867">
    <property type="entry name" value="GMC_OxRtase_C"/>
</dbReference>
<keyword evidence="3 6" id="KW-0285">Flavoprotein</keyword>
<dbReference type="PANTHER" id="PTHR11552">
    <property type="entry name" value="GLUCOSE-METHANOL-CHOLINE GMC OXIDOREDUCTASE"/>
    <property type="match status" value="1"/>
</dbReference>
<dbReference type="SUPFAM" id="SSF54373">
    <property type="entry name" value="FAD-linked reductases, C-terminal domain"/>
    <property type="match status" value="1"/>
</dbReference>
<dbReference type="InterPro" id="IPR012132">
    <property type="entry name" value="GMC_OxRdtase"/>
</dbReference>
<feature type="binding site" evidence="5">
    <location>
        <position position="233"/>
    </location>
    <ligand>
        <name>FAD</name>
        <dbReference type="ChEBI" id="CHEBI:57692"/>
    </ligand>
</feature>
<evidence type="ECO:0000256" key="1">
    <source>
        <dbReference type="ARBA" id="ARBA00001974"/>
    </source>
</evidence>
<dbReference type="RefSeq" id="WP_218125843.1">
    <property type="nucleotide sequence ID" value="NZ_FNCN01000011.1"/>
</dbReference>
<dbReference type="Proteomes" id="UP000198923">
    <property type="component" value="Unassembled WGS sequence"/>
</dbReference>
<dbReference type="AlphaFoldDB" id="A0A1G7ZNH7"/>
<evidence type="ECO:0000256" key="3">
    <source>
        <dbReference type="ARBA" id="ARBA00022630"/>
    </source>
</evidence>
<evidence type="ECO:0000256" key="4">
    <source>
        <dbReference type="ARBA" id="ARBA00022827"/>
    </source>
</evidence>
<evidence type="ECO:0000256" key="5">
    <source>
        <dbReference type="PIRSR" id="PIRSR000137-2"/>
    </source>
</evidence>
<evidence type="ECO:0000256" key="2">
    <source>
        <dbReference type="ARBA" id="ARBA00010790"/>
    </source>
</evidence>
<feature type="binding site" evidence="5">
    <location>
        <position position="457"/>
    </location>
    <ligand>
        <name>substrate</name>
    </ligand>
</feature>
<evidence type="ECO:0000313" key="9">
    <source>
        <dbReference type="Proteomes" id="UP000198923"/>
    </source>
</evidence>
<gene>
    <name evidence="8" type="ORF">SAMN05421505_111128</name>
</gene>
<protein>
    <submittedName>
        <fullName evidence="8">Choline dehydrogenase</fullName>
    </submittedName>
</protein>
<name>A0A1G7ZNH7_9ACTN</name>
<dbReference type="GO" id="GO:0016614">
    <property type="term" value="F:oxidoreductase activity, acting on CH-OH group of donors"/>
    <property type="evidence" value="ECO:0007669"/>
    <property type="project" value="InterPro"/>
</dbReference>
<keyword evidence="9" id="KW-1185">Reference proteome</keyword>
<accession>A0A1G7ZNH7</accession>
<feature type="binding site" evidence="5">
    <location>
        <position position="98"/>
    </location>
    <ligand>
        <name>FAD</name>
        <dbReference type="ChEBI" id="CHEBI:57692"/>
    </ligand>
</feature>
<dbReference type="SUPFAM" id="SSF51905">
    <property type="entry name" value="FAD/NAD(P)-binding domain"/>
    <property type="match status" value="1"/>
</dbReference>
<dbReference type="PANTHER" id="PTHR11552:SF147">
    <property type="entry name" value="CHOLINE DEHYDROGENASE, MITOCHONDRIAL"/>
    <property type="match status" value="1"/>
</dbReference>
<reference evidence="8 9" key="1">
    <citation type="submission" date="2016-10" db="EMBL/GenBank/DDBJ databases">
        <authorList>
            <person name="de Groot N.N."/>
        </authorList>
    </citation>
    <scope>NUCLEOTIDE SEQUENCE [LARGE SCALE GENOMIC DNA]</scope>
    <source>
        <strain evidence="8 9">CPCC 201354</strain>
    </source>
</reference>
<feature type="domain" description="Glucose-methanol-choline oxidoreductase N-terminal" evidence="7">
    <location>
        <begin position="96"/>
        <end position="119"/>
    </location>
</feature>
<dbReference type="PIRSF" id="PIRSF000137">
    <property type="entry name" value="Alcohol_oxidase"/>
    <property type="match status" value="1"/>
</dbReference>
<dbReference type="Gene3D" id="3.50.50.60">
    <property type="entry name" value="FAD/NAD(P)-binding domain"/>
    <property type="match status" value="1"/>
</dbReference>
<dbReference type="GO" id="GO:0050660">
    <property type="term" value="F:flavin adenine dinucleotide binding"/>
    <property type="evidence" value="ECO:0007669"/>
    <property type="project" value="InterPro"/>
</dbReference>
<dbReference type="EMBL" id="FNCN01000011">
    <property type="protein sequence ID" value="SDH10127.1"/>
    <property type="molecule type" value="Genomic_DNA"/>
</dbReference>
<dbReference type="PROSITE" id="PS00623">
    <property type="entry name" value="GMC_OXRED_1"/>
    <property type="match status" value="1"/>
</dbReference>
<keyword evidence="4 5" id="KW-0274">FAD</keyword>
<sequence>MTARTGTERNAEMKDRDEFDYVVVGSGSAGSVIARRLVDSDVGDVLVVEAGGSDRGVEPLGDPSSWRTLWGGPYDWAYTTTPQRGLYDRVLAWPRGKVLGGSSSINGMIYVRGHRRDYDAWEYDGCRGWGWDSVFPLFLRSERHALGETPWHGASGPMAVTPVPRDNPVSRAFIEGAKAIGIPENHDFNGETLEGAGTVDLTVGAGRRASTSQAFLRPVAGSPRLTLLTGTRVERLVIENGRCTGVRLVDDSGRARTVRARREVVLSAGVVESPAILLRSGIGPERDLARLGVGVEVDSPGVGENLQDHALAPVLFGVPEPLPSPGDNFMDTALFWRSHERIAVPDLQPLLLHFVKPVDGYPVPDFGFTIGAGIMRPKSRGRLTLRSADLSDTPVIDPAYLTQRYDVDAMISAVEIALAIAAGGAFTHLKASLLAPAHPHPTRAELETYVRRTCITYHHQVGTCRMGIDDGAVVDPELRVRGVEGVRVADASIMPTVPSVNTHAPTVMIGEKAAELILGDRLRIDTLPEAAS</sequence>
<dbReference type="STRING" id="504805.SAMN05421505_111128"/>
<dbReference type="Pfam" id="PF00732">
    <property type="entry name" value="GMC_oxred_N"/>
    <property type="match status" value="1"/>
</dbReference>
<evidence type="ECO:0000259" key="7">
    <source>
        <dbReference type="PROSITE" id="PS00623"/>
    </source>
</evidence>
<organism evidence="8 9">
    <name type="scientific">Sinosporangium album</name>
    <dbReference type="NCBI Taxonomy" id="504805"/>
    <lineage>
        <taxon>Bacteria</taxon>
        <taxon>Bacillati</taxon>
        <taxon>Actinomycetota</taxon>
        <taxon>Actinomycetes</taxon>
        <taxon>Streptosporangiales</taxon>
        <taxon>Streptosporangiaceae</taxon>
        <taxon>Sinosporangium</taxon>
    </lineage>
</organism>
<dbReference type="Gene3D" id="3.30.560.10">
    <property type="entry name" value="Glucose Oxidase, domain 3"/>
    <property type="match status" value="1"/>
</dbReference>
<evidence type="ECO:0000256" key="6">
    <source>
        <dbReference type="RuleBase" id="RU003968"/>
    </source>
</evidence>